<dbReference type="EMBL" id="LAZR01015915">
    <property type="protein sequence ID" value="KKM06781.1"/>
    <property type="molecule type" value="Genomic_DNA"/>
</dbReference>
<sequence length="92" mass="10536">MSKLNAGTLVLNRSWTAVQICSVKRAMSLLYQGHAKVVDADYKAYDFDDWSQVSQEMIFNPTDFICTPTLKLRIPRVIALLIYDKLPKRQVS</sequence>
<gene>
    <name evidence="1" type="ORF">LCGC14_1740590</name>
</gene>
<evidence type="ECO:0000313" key="1">
    <source>
        <dbReference type="EMBL" id="KKM06781.1"/>
    </source>
</evidence>
<dbReference type="AlphaFoldDB" id="A0A0F9JM36"/>
<organism evidence="1">
    <name type="scientific">marine sediment metagenome</name>
    <dbReference type="NCBI Taxonomy" id="412755"/>
    <lineage>
        <taxon>unclassified sequences</taxon>
        <taxon>metagenomes</taxon>
        <taxon>ecological metagenomes</taxon>
    </lineage>
</organism>
<proteinExistence type="predicted"/>
<comment type="caution">
    <text evidence="1">The sequence shown here is derived from an EMBL/GenBank/DDBJ whole genome shotgun (WGS) entry which is preliminary data.</text>
</comment>
<reference evidence="1" key="1">
    <citation type="journal article" date="2015" name="Nature">
        <title>Complex archaea that bridge the gap between prokaryotes and eukaryotes.</title>
        <authorList>
            <person name="Spang A."/>
            <person name="Saw J.H."/>
            <person name="Jorgensen S.L."/>
            <person name="Zaremba-Niedzwiedzka K."/>
            <person name="Martijn J."/>
            <person name="Lind A.E."/>
            <person name="van Eijk R."/>
            <person name="Schleper C."/>
            <person name="Guy L."/>
            <person name="Ettema T.J."/>
        </authorList>
    </citation>
    <scope>NUCLEOTIDE SEQUENCE</scope>
</reference>
<accession>A0A0F9JM36</accession>
<name>A0A0F9JM36_9ZZZZ</name>
<feature type="non-terminal residue" evidence="1">
    <location>
        <position position="92"/>
    </location>
</feature>
<protein>
    <submittedName>
        <fullName evidence="1">Uncharacterized protein</fullName>
    </submittedName>
</protein>